<dbReference type="GO" id="GO:0012505">
    <property type="term" value="C:endomembrane system"/>
    <property type="evidence" value="ECO:0007669"/>
    <property type="project" value="UniProtKB-SubCell"/>
</dbReference>
<feature type="transmembrane region" description="Helical" evidence="9">
    <location>
        <begin position="247"/>
        <end position="270"/>
    </location>
</feature>
<evidence type="ECO:0000256" key="8">
    <source>
        <dbReference type="SAM" id="MobiDB-lite"/>
    </source>
</evidence>
<reference evidence="10 11" key="1">
    <citation type="journal article" date="2024" name="Nat. Commun.">
        <title>Phylogenomics reveals the evolutionary origins of lichenization in chlorophyte algae.</title>
        <authorList>
            <person name="Puginier C."/>
            <person name="Libourel C."/>
            <person name="Otte J."/>
            <person name="Skaloud P."/>
            <person name="Haon M."/>
            <person name="Grisel S."/>
            <person name="Petersen M."/>
            <person name="Berrin J.G."/>
            <person name="Delaux P.M."/>
            <person name="Dal Grande F."/>
            <person name="Keller J."/>
        </authorList>
    </citation>
    <scope>NUCLEOTIDE SEQUENCE [LARGE SCALE GENOMIC DNA]</scope>
    <source>
        <strain evidence="10 11">SAG 2036</strain>
    </source>
</reference>
<accession>A0AAW1PLY8</accession>
<feature type="transmembrane region" description="Helical" evidence="9">
    <location>
        <begin position="58"/>
        <end position="77"/>
    </location>
</feature>
<keyword evidence="4" id="KW-0677">Repeat</keyword>
<evidence type="ECO:0000313" key="10">
    <source>
        <dbReference type="EMBL" id="KAK9809551.1"/>
    </source>
</evidence>
<dbReference type="GO" id="GO:0005737">
    <property type="term" value="C:cytoplasm"/>
    <property type="evidence" value="ECO:0007669"/>
    <property type="project" value="UniProtKB-ARBA"/>
</dbReference>
<dbReference type="SUPFAM" id="SSF81338">
    <property type="entry name" value="Aquaporin-like"/>
    <property type="match status" value="1"/>
</dbReference>
<evidence type="ECO:0000256" key="3">
    <source>
        <dbReference type="ARBA" id="ARBA00022692"/>
    </source>
</evidence>
<evidence type="ECO:0000256" key="6">
    <source>
        <dbReference type="ARBA" id="ARBA00023136"/>
    </source>
</evidence>
<comment type="similarity">
    <text evidence="7">Belongs to the MIP/aquaporin (TC 1.A.8) family.</text>
</comment>
<feature type="transmembrane region" description="Helical" evidence="9">
    <location>
        <begin position="128"/>
        <end position="148"/>
    </location>
</feature>
<dbReference type="PANTHER" id="PTHR45665:SF9">
    <property type="entry name" value="AQUAPORIN-8"/>
    <property type="match status" value="1"/>
</dbReference>
<keyword evidence="5 9" id="KW-1133">Transmembrane helix</keyword>
<evidence type="ECO:0000256" key="2">
    <source>
        <dbReference type="ARBA" id="ARBA00022448"/>
    </source>
</evidence>
<comment type="caution">
    <text evidence="10">The sequence shown here is derived from an EMBL/GenBank/DDBJ whole genome shotgun (WGS) entry which is preliminary data.</text>
</comment>
<dbReference type="PANTHER" id="PTHR45665">
    <property type="entry name" value="AQUAPORIN-8"/>
    <property type="match status" value="1"/>
</dbReference>
<dbReference type="InterPro" id="IPR023271">
    <property type="entry name" value="Aquaporin-like"/>
</dbReference>
<keyword evidence="11" id="KW-1185">Reference proteome</keyword>
<evidence type="ECO:0000256" key="9">
    <source>
        <dbReference type="SAM" id="Phobius"/>
    </source>
</evidence>
<dbReference type="AlphaFoldDB" id="A0AAW1PLY8"/>
<evidence type="ECO:0000256" key="4">
    <source>
        <dbReference type="ARBA" id="ARBA00022737"/>
    </source>
</evidence>
<dbReference type="InterPro" id="IPR034294">
    <property type="entry name" value="Aquaporin_transptr"/>
</dbReference>
<dbReference type="GO" id="GO:0016020">
    <property type="term" value="C:membrane"/>
    <property type="evidence" value="ECO:0007669"/>
    <property type="project" value="InterPro"/>
</dbReference>
<dbReference type="Gene3D" id="1.20.1080.10">
    <property type="entry name" value="Glycerol uptake facilitator protein"/>
    <property type="match status" value="1"/>
</dbReference>
<evidence type="ECO:0008006" key="12">
    <source>
        <dbReference type="Google" id="ProtNLM"/>
    </source>
</evidence>
<feature type="transmembrane region" description="Helical" evidence="9">
    <location>
        <begin position="83"/>
        <end position="107"/>
    </location>
</feature>
<protein>
    <recommendedName>
        <fullName evidence="12">Aquaporin</fullName>
    </recommendedName>
</protein>
<proteinExistence type="inferred from homology"/>
<dbReference type="Proteomes" id="UP001465755">
    <property type="component" value="Unassembled WGS sequence"/>
</dbReference>
<keyword evidence="3 7" id="KW-0812">Transmembrane</keyword>
<feature type="region of interest" description="Disordered" evidence="8">
    <location>
        <begin position="347"/>
        <end position="388"/>
    </location>
</feature>
<dbReference type="InterPro" id="IPR022357">
    <property type="entry name" value="MIP_CS"/>
</dbReference>
<feature type="compositionally biased region" description="Polar residues" evidence="8">
    <location>
        <begin position="378"/>
        <end position="388"/>
    </location>
</feature>
<dbReference type="PROSITE" id="PS00221">
    <property type="entry name" value="MIP"/>
    <property type="match status" value="1"/>
</dbReference>
<keyword evidence="6 9" id="KW-0472">Membrane</keyword>
<dbReference type="InterPro" id="IPR000425">
    <property type="entry name" value="MIP"/>
</dbReference>
<feature type="transmembrane region" description="Helical" evidence="9">
    <location>
        <begin position="206"/>
        <end position="227"/>
    </location>
</feature>
<evidence type="ECO:0000256" key="1">
    <source>
        <dbReference type="ARBA" id="ARBA00004127"/>
    </source>
</evidence>
<name>A0AAW1PLY8_9CHLO</name>
<sequence>MAAPTSDTQSLLKTHNPFSSYLEIASEHPVMSTPDEDAAPGGLPANAKPPTFLLRARVWAALFAEFLGLAIFQIYGGSANDDVAAFGNGITLCILVYATANVSGGHLNPAVTFANCLTGHISWGRGGLYVIAQFLGAVFGALIASGMIPESDIGGGSGPGCFTHTKGTVISKSQLWWWETIMTFTLTSVVYATAVTKPGHGSLAPLAIGFSLFASAFVGGPYTGAALNPARVIGPAIVFNCYWDTAFVYIFAELFGGFLAAVAFLPLYGFGQFGSLFNTSIFSWLGMSTPKSFHPVSGVDSQPGSAHSIAPRSPYPYTPGTPMPAAPASTPVGAQFPSAFRGQPPFSSPSLGLPQRAPKPTLAALAEAERARSLHAPTRQSGGNDNLL</sequence>
<organism evidence="10 11">
    <name type="scientific">Symbiochloris irregularis</name>
    <dbReference type="NCBI Taxonomy" id="706552"/>
    <lineage>
        <taxon>Eukaryota</taxon>
        <taxon>Viridiplantae</taxon>
        <taxon>Chlorophyta</taxon>
        <taxon>core chlorophytes</taxon>
        <taxon>Trebouxiophyceae</taxon>
        <taxon>Trebouxiales</taxon>
        <taxon>Trebouxiaceae</taxon>
        <taxon>Symbiochloris</taxon>
    </lineage>
</organism>
<evidence type="ECO:0000313" key="11">
    <source>
        <dbReference type="Proteomes" id="UP001465755"/>
    </source>
</evidence>
<comment type="subcellular location">
    <subcellularLocation>
        <location evidence="1">Endomembrane system</location>
        <topology evidence="1">Multi-pass membrane protein</topology>
    </subcellularLocation>
</comment>
<dbReference type="GO" id="GO:0015250">
    <property type="term" value="F:water channel activity"/>
    <property type="evidence" value="ECO:0007669"/>
    <property type="project" value="TreeGrafter"/>
</dbReference>
<keyword evidence="2 7" id="KW-0813">Transport</keyword>
<gene>
    <name evidence="10" type="ORF">WJX73_000988</name>
</gene>
<evidence type="ECO:0000256" key="5">
    <source>
        <dbReference type="ARBA" id="ARBA00022989"/>
    </source>
</evidence>
<dbReference type="EMBL" id="JALJOQ010000018">
    <property type="protein sequence ID" value="KAK9809551.1"/>
    <property type="molecule type" value="Genomic_DNA"/>
</dbReference>
<dbReference type="GO" id="GO:0019755">
    <property type="term" value="P:one-carbon compound transport"/>
    <property type="evidence" value="ECO:0007669"/>
    <property type="project" value="UniProtKB-ARBA"/>
</dbReference>
<dbReference type="PRINTS" id="PR00783">
    <property type="entry name" value="MINTRINSICP"/>
</dbReference>
<dbReference type="Pfam" id="PF00230">
    <property type="entry name" value="MIP"/>
    <property type="match status" value="1"/>
</dbReference>
<evidence type="ECO:0000256" key="7">
    <source>
        <dbReference type="RuleBase" id="RU000477"/>
    </source>
</evidence>